<evidence type="ECO:0000313" key="3">
    <source>
        <dbReference type="EMBL" id="RKP27833.1"/>
    </source>
</evidence>
<keyword evidence="3" id="KW-0418">Kinase</keyword>
<name>A0A4P9Z5E4_9FUNG</name>
<evidence type="ECO:0000313" key="4">
    <source>
        <dbReference type="Proteomes" id="UP000278143"/>
    </source>
</evidence>
<dbReference type="Gene3D" id="1.10.510.10">
    <property type="entry name" value="Transferase(Phosphotransferase) domain 1"/>
    <property type="match status" value="1"/>
</dbReference>
<dbReference type="GO" id="GO:0044773">
    <property type="term" value="P:mitotic DNA damage checkpoint signaling"/>
    <property type="evidence" value="ECO:0007669"/>
    <property type="project" value="TreeGrafter"/>
</dbReference>
<dbReference type="SUPFAM" id="SSF56112">
    <property type="entry name" value="Protein kinase-like (PK-like)"/>
    <property type="match status" value="1"/>
</dbReference>
<feature type="chain" id="PRO_5020228600" evidence="1">
    <location>
        <begin position="21"/>
        <end position="405"/>
    </location>
</feature>
<proteinExistence type="predicted"/>
<evidence type="ECO:0000259" key="2">
    <source>
        <dbReference type="PROSITE" id="PS50011"/>
    </source>
</evidence>
<dbReference type="PANTHER" id="PTHR44167:SF25">
    <property type="entry name" value="PROTEIN KINASE DOMAIN CONTAINING PROTEIN"/>
    <property type="match status" value="1"/>
</dbReference>
<keyword evidence="4" id="KW-1185">Reference proteome</keyword>
<dbReference type="PROSITE" id="PS50011">
    <property type="entry name" value="PROTEIN_KINASE_DOM"/>
    <property type="match status" value="1"/>
</dbReference>
<dbReference type="EMBL" id="KZ989146">
    <property type="protein sequence ID" value="RKP27833.1"/>
    <property type="molecule type" value="Genomic_DNA"/>
</dbReference>
<dbReference type="AlphaFoldDB" id="A0A4P9Z5E4"/>
<dbReference type="GO" id="GO:0005524">
    <property type="term" value="F:ATP binding"/>
    <property type="evidence" value="ECO:0007669"/>
    <property type="project" value="InterPro"/>
</dbReference>
<accession>A0A4P9Z5E4</accession>
<organism evidence="3 4">
    <name type="scientific">Syncephalis pseudoplumigaleata</name>
    <dbReference type="NCBI Taxonomy" id="1712513"/>
    <lineage>
        <taxon>Eukaryota</taxon>
        <taxon>Fungi</taxon>
        <taxon>Fungi incertae sedis</taxon>
        <taxon>Zoopagomycota</taxon>
        <taxon>Zoopagomycotina</taxon>
        <taxon>Zoopagomycetes</taxon>
        <taxon>Zoopagales</taxon>
        <taxon>Piptocephalidaceae</taxon>
        <taxon>Syncephalis</taxon>
    </lineage>
</organism>
<sequence>MRGSSLAFLGITCILVLSSAVHVKGGSFILGEKGVPIQFPALPSEPISVRSPNMEIKREPLPLIRDIMPQELTLPKTRRNLKIDAWLSVDDNIALATYDNRLKMILQCTRNLTQHHIAYVASEVIKVRANKEPWQDIAIHSTKRILSLELSGVVGCTGYEAPSGSTVKPLDQFIKEYKRDNARRVIADISRTLIRTVALLHHCGITHNDIRSENILVSQDRPDVSPDVWLVGFYKAIVDDVNGMPPALEGAAFRRLPPEAYLHNNYLDDAWATGLVVYEMFNGKLPYDTKQVRKPQEYESMRGKELKAYYKNDGVKLSLGFFNAGPERIDARFASAVNKLLEPRPENRYLPEQVMNMLPMISLKEKSWSKTIKNFANGVGGKAQAFAKAQVKQFRAKHTELSEKQ</sequence>
<dbReference type="InterPro" id="IPR000719">
    <property type="entry name" value="Prot_kinase_dom"/>
</dbReference>
<dbReference type="OrthoDB" id="10252171at2759"/>
<dbReference type="GO" id="GO:0005737">
    <property type="term" value="C:cytoplasm"/>
    <property type="evidence" value="ECO:0007669"/>
    <property type="project" value="TreeGrafter"/>
</dbReference>
<dbReference type="GO" id="GO:0005634">
    <property type="term" value="C:nucleus"/>
    <property type="evidence" value="ECO:0007669"/>
    <property type="project" value="TreeGrafter"/>
</dbReference>
<dbReference type="GO" id="GO:0004674">
    <property type="term" value="F:protein serine/threonine kinase activity"/>
    <property type="evidence" value="ECO:0007669"/>
    <property type="project" value="TreeGrafter"/>
</dbReference>
<gene>
    <name evidence="3" type="ORF">SYNPS1DRAFT_26534</name>
</gene>
<dbReference type="PROSITE" id="PS00109">
    <property type="entry name" value="PROTEIN_KINASE_TYR"/>
    <property type="match status" value="1"/>
</dbReference>
<evidence type="ECO:0000256" key="1">
    <source>
        <dbReference type="SAM" id="SignalP"/>
    </source>
</evidence>
<feature type="signal peptide" evidence="1">
    <location>
        <begin position="1"/>
        <end position="20"/>
    </location>
</feature>
<dbReference type="InterPro" id="IPR008266">
    <property type="entry name" value="Tyr_kinase_AS"/>
</dbReference>
<dbReference type="PANTHER" id="PTHR44167">
    <property type="entry name" value="OVARIAN-SPECIFIC SERINE/THREONINE-PROTEIN KINASE LOK-RELATED"/>
    <property type="match status" value="1"/>
</dbReference>
<dbReference type="Proteomes" id="UP000278143">
    <property type="component" value="Unassembled WGS sequence"/>
</dbReference>
<keyword evidence="3" id="KW-0808">Transferase</keyword>
<dbReference type="SMART" id="SM00220">
    <property type="entry name" value="S_TKc"/>
    <property type="match status" value="1"/>
</dbReference>
<keyword evidence="1" id="KW-0732">Signal</keyword>
<reference evidence="4" key="1">
    <citation type="journal article" date="2018" name="Nat. Microbiol.">
        <title>Leveraging single-cell genomics to expand the fungal tree of life.</title>
        <authorList>
            <person name="Ahrendt S.R."/>
            <person name="Quandt C.A."/>
            <person name="Ciobanu D."/>
            <person name="Clum A."/>
            <person name="Salamov A."/>
            <person name="Andreopoulos B."/>
            <person name="Cheng J.F."/>
            <person name="Woyke T."/>
            <person name="Pelin A."/>
            <person name="Henrissat B."/>
            <person name="Reynolds N.K."/>
            <person name="Benny G.L."/>
            <person name="Smith M.E."/>
            <person name="James T.Y."/>
            <person name="Grigoriev I.V."/>
        </authorList>
    </citation>
    <scope>NUCLEOTIDE SEQUENCE [LARGE SCALE GENOMIC DNA]</scope>
    <source>
        <strain evidence="4">Benny S71-1</strain>
    </source>
</reference>
<feature type="domain" description="Protein kinase" evidence="2">
    <location>
        <begin position="17"/>
        <end position="361"/>
    </location>
</feature>
<dbReference type="InterPro" id="IPR011009">
    <property type="entry name" value="Kinase-like_dom_sf"/>
</dbReference>
<protein>
    <submittedName>
        <fullName evidence="3">Kinase-like domain-containing protein</fullName>
    </submittedName>
</protein>
<dbReference type="Pfam" id="PF00069">
    <property type="entry name" value="Pkinase"/>
    <property type="match status" value="1"/>
</dbReference>